<evidence type="ECO:0000256" key="2">
    <source>
        <dbReference type="SAM" id="Phobius"/>
    </source>
</evidence>
<keyword evidence="2" id="KW-0472">Membrane</keyword>
<dbReference type="Proteomes" id="UP000419138">
    <property type="component" value="Unassembled WGS sequence"/>
</dbReference>
<dbReference type="OrthoDB" id="3387554at2"/>
<dbReference type="InterPro" id="IPR047789">
    <property type="entry name" value="CU044_5270-like"/>
</dbReference>
<proteinExistence type="predicted"/>
<evidence type="ECO:0000313" key="4">
    <source>
        <dbReference type="Proteomes" id="UP000419138"/>
    </source>
</evidence>
<dbReference type="NCBIfam" id="NF038083">
    <property type="entry name" value="CU044_5270_fam"/>
    <property type="match status" value="1"/>
</dbReference>
<sequence>MNRTPWRGTPEPLDHAELARLLPAPGDPDLPDDRRRLLEEQLMREIQQNPGTAADPRVRPVRRALYAGVPLTAAALVGALLTGVLNGDDPGSAVDLGSTEKVAAAISRISTAAEQRKVPEPRPGQYIYMKSTVSHLSSSSSGGAEVMPPRKRETWRSPDGTKGHLIEPGAPGSDDLSLDDPKARPNVSSPSYDYLKTLPTDPGTLLKKIYKDTKGQGNSPDGQAFTTIGDLLREQIAPAKLSAALYRAAGKIPGVVVLEHAKDAAGRDGMAIARNDEREVSRTEWIFDRKSHAYLGERTVQLKDAFGVEAGTVTGNSAVLESAVVDAKHERPGDKKG</sequence>
<dbReference type="EMBL" id="VCLA01000197">
    <property type="protein sequence ID" value="MQT05043.1"/>
    <property type="molecule type" value="Genomic_DNA"/>
</dbReference>
<feature type="region of interest" description="Disordered" evidence="1">
    <location>
        <begin position="133"/>
        <end position="195"/>
    </location>
</feature>
<dbReference type="RefSeq" id="WP_153526293.1">
    <property type="nucleotide sequence ID" value="NZ_JBEPDZ010000002.1"/>
</dbReference>
<keyword evidence="2" id="KW-0812">Transmembrane</keyword>
<accession>A0A646KS11</accession>
<dbReference type="AlphaFoldDB" id="A0A646KS11"/>
<protein>
    <recommendedName>
        <fullName evidence="5">CU044_5270 family protein</fullName>
    </recommendedName>
</protein>
<comment type="caution">
    <text evidence="3">The sequence shown here is derived from an EMBL/GenBank/DDBJ whole genome shotgun (WGS) entry which is preliminary data.</text>
</comment>
<gene>
    <name evidence="3" type="ORF">FF041_34380</name>
</gene>
<keyword evidence="2" id="KW-1133">Transmembrane helix</keyword>
<evidence type="ECO:0000256" key="1">
    <source>
        <dbReference type="SAM" id="MobiDB-lite"/>
    </source>
</evidence>
<evidence type="ECO:0000313" key="3">
    <source>
        <dbReference type="EMBL" id="MQT05043.1"/>
    </source>
</evidence>
<name>A0A646KS11_STRJU</name>
<evidence type="ECO:0008006" key="5">
    <source>
        <dbReference type="Google" id="ProtNLM"/>
    </source>
</evidence>
<organism evidence="3 4">
    <name type="scientific">Streptomyces jumonjinensis</name>
    <dbReference type="NCBI Taxonomy" id="1945"/>
    <lineage>
        <taxon>Bacteria</taxon>
        <taxon>Bacillati</taxon>
        <taxon>Actinomycetota</taxon>
        <taxon>Actinomycetes</taxon>
        <taxon>Kitasatosporales</taxon>
        <taxon>Streptomycetaceae</taxon>
        <taxon>Streptomyces</taxon>
    </lineage>
</organism>
<keyword evidence="4" id="KW-1185">Reference proteome</keyword>
<feature type="transmembrane region" description="Helical" evidence="2">
    <location>
        <begin position="64"/>
        <end position="85"/>
    </location>
</feature>
<reference evidence="3 4" key="1">
    <citation type="submission" date="2019-05" db="EMBL/GenBank/DDBJ databases">
        <title>Comparative genomics and metabolomics analyses of clavulanic acid producing Streptomyces species provides insight into specialized metabolism and evolution of beta-lactam biosynthetic gene clusters.</title>
        <authorList>
            <person name="Moore M.A."/>
            <person name="Cruz-Morales P."/>
            <person name="Barona Gomez F."/>
            <person name="Kapil T."/>
        </authorList>
    </citation>
    <scope>NUCLEOTIDE SEQUENCE [LARGE SCALE GENOMIC DNA]</scope>
    <source>
        <strain evidence="3 4">NRRL 5741</strain>
    </source>
</reference>
<feature type="compositionally biased region" description="Basic and acidic residues" evidence="1">
    <location>
        <begin position="148"/>
        <end position="165"/>
    </location>
</feature>